<keyword evidence="3 7" id="KW-0479">Metal-binding</keyword>
<accession>A0A9D2B0L6</accession>
<dbReference type="GO" id="GO:0003906">
    <property type="term" value="F:DNA-(apurinic or apyrimidinic site) endonuclease activity"/>
    <property type="evidence" value="ECO:0007669"/>
    <property type="project" value="TreeGrafter"/>
</dbReference>
<feature type="site" description="Transition state stabilizer" evidence="8">
    <location>
        <position position="165"/>
    </location>
</feature>
<evidence type="ECO:0000256" key="7">
    <source>
        <dbReference type="PIRSR" id="PIRSR604808-2"/>
    </source>
</evidence>
<feature type="domain" description="Endonuclease/exonuclease/phosphatase" evidence="9">
    <location>
        <begin position="6"/>
        <end position="261"/>
    </location>
</feature>
<feature type="binding site" evidence="7">
    <location>
        <position position="260"/>
    </location>
    <ligand>
        <name>Mg(2+)</name>
        <dbReference type="ChEBI" id="CHEBI:18420"/>
        <label>1</label>
    </ligand>
</feature>
<dbReference type="GO" id="GO:0046872">
    <property type="term" value="F:metal ion binding"/>
    <property type="evidence" value="ECO:0007669"/>
    <property type="project" value="UniProtKB-KW"/>
</dbReference>
<feature type="active site" description="Proton donor/acceptor" evidence="6">
    <location>
        <position position="163"/>
    </location>
</feature>
<dbReference type="NCBIfam" id="TIGR00195">
    <property type="entry name" value="exoDNase_III"/>
    <property type="match status" value="1"/>
</dbReference>
<dbReference type="GO" id="GO:0008311">
    <property type="term" value="F:double-stranded DNA 3'-5' DNA exonuclease activity"/>
    <property type="evidence" value="ECO:0007669"/>
    <property type="project" value="UniProtKB-EC"/>
</dbReference>
<comment type="cofactor">
    <cofactor evidence="1">
        <name>Mn(2+)</name>
        <dbReference type="ChEBI" id="CHEBI:29035"/>
    </cofactor>
</comment>
<dbReference type="EC" id="3.1.11.2" evidence="10"/>
<sequence>MEIKLASWNVNGIRAVSAKPEWQQWFAQDQYDVIGFQETKAEVSQIPDAIVNKSGYHSYFASSVVKKGYSGTAVFSKREPQSVEIELPDPAFQGEGRIVHLEFPEFHFFNGYFPNGGGEILDENGKPIKGQFKRVPYKMGFFDCFFNYAQELRKTKPIVVCGDFNIAHKEIDLARPKTNTSNTGFLPIERDFLDRFVAAGYIDTFRHVHGDVKEKYSWWSYKMRAREKNVGWRIDYFFVSEELKGNIKDATIESGVFGSDHCPVTLTLEF</sequence>
<evidence type="ECO:0000256" key="2">
    <source>
        <dbReference type="ARBA" id="ARBA00007092"/>
    </source>
</evidence>
<evidence type="ECO:0000313" key="11">
    <source>
        <dbReference type="Proteomes" id="UP000886829"/>
    </source>
</evidence>
<dbReference type="GO" id="GO:0006284">
    <property type="term" value="P:base-excision repair"/>
    <property type="evidence" value="ECO:0007669"/>
    <property type="project" value="TreeGrafter"/>
</dbReference>
<dbReference type="NCBIfam" id="TIGR00633">
    <property type="entry name" value="xth"/>
    <property type="match status" value="1"/>
</dbReference>
<comment type="caution">
    <text evidence="10">The sequence shown here is derived from an EMBL/GenBank/DDBJ whole genome shotgun (WGS) entry which is preliminary data.</text>
</comment>
<dbReference type="PROSITE" id="PS00727">
    <property type="entry name" value="AP_NUCLEASE_F1_2"/>
    <property type="match status" value="1"/>
</dbReference>
<dbReference type="InterPro" id="IPR004808">
    <property type="entry name" value="AP_endonuc_1"/>
</dbReference>
<dbReference type="Gene3D" id="3.60.10.10">
    <property type="entry name" value="Endonuclease/exonuclease/phosphatase"/>
    <property type="match status" value="1"/>
</dbReference>
<protein>
    <submittedName>
        <fullName evidence="10">Exodeoxyribonuclease III</fullName>
        <ecNumber evidence="10">3.1.11.2</ecNumber>
    </submittedName>
</protein>
<comment type="similarity">
    <text evidence="2">Belongs to the DNA repair enzymes AP/ExoA family.</text>
</comment>
<evidence type="ECO:0000313" key="10">
    <source>
        <dbReference type="EMBL" id="HIX56051.1"/>
    </source>
</evidence>
<keyword evidence="4 10" id="KW-0378">Hydrolase</keyword>
<feature type="active site" evidence="6">
    <location>
        <position position="112"/>
    </location>
</feature>
<dbReference type="Pfam" id="PF03372">
    <property type="entry name" value="Exo_endo_phos"/>
    <property type="match status" value="1"/>
</dbReference>
<feature type="site" description="Interaction with DNA substrate" evidence="8">
    <location>
        <position position="261"/>
    </location>
</feature>
<dbReference type="InterPro" id="IPR020848">
    <property type="entry name" value="AP_endonuclease_F1_CS"/>
</dbReference>
<dbReference type="GO" id="GO:0003677">
    <property type="term" value="F:DNA binding"/>
    <property type="evidence" value="ECO:0007669"/>
    <property type="project" value="InterPro"/>
</dbReference>
<dbReference type="EMBL" id="DXEV01000023">
    <property type="protein sequence ID" value="HIX56051.1"/>
    <property type="molecule type" value="Genomic_DNA"/>
</dbReference>
<evidence type="ECO:0000256" key="3">
    <source>
        <dbReference type="ARBA" id="ARBA00022723"/>
    </source>
</evidence>
<gene>
    <name evidence="10" type="primary">xth</name>
    <name evidence="10" type="ORF">H9850_01090</name>
</gene>
<dbReference type="GO" id="GO:0008081">
    <property type="term" value="F:phosphoric diester hydrolase activity"/>
    <property type="evidence" value="ECO:0007669"/>
    <property type="project" value="TreeGrafter"/>
</dbReference>
<feature type="active site" description="Proton acceptor" evidence="6">
    <location>
        <position position="261"/>
    </location>
</feature>
<feature type="binding site" evidence="7">
    <location>
        <position position="9"/>
    </location>
    <ligand>
        <name>Mg(2+)</name>
        <dbReference type="ChEBI" id="CHEBI:18420"/>
        <label>1</label>
    </ligand>
</feature>
<evidence type="ECO:0000256" key="5">
    <source>
        <dbReference type="ARBA" id="ARBA00022842"/>
    </source>
</evidence>
<comment type="cofactor">
    <cofactor evidence="7">
        <name>Mg(2+)</name>
        <dbReference type="ChEBI" id="CHEBI:18420"/>
    </cofactor>
    <cofactor evidence="7">
        <name>Mn(2+)</name>
        <dbReference type="ChEBI" id="CHEBI:29035"/>
    </cofactor>
    <text evidence="7">Probably binds two magnesium or manganese ions per subunit.</text>
</comment>
<dbReference type="PANTHER" id="PTHR22748">
    <property type="entry name" value="AP ENDONUCLEASE"/>
    <property type="match status" value="1"/>
</dbReference>
<evidence type="ECO:0000256" key="8">
    <source>
        <dbReference type="PIRSR" id="PIRSR604808-3"/>
    </source>
</evidence>
<dbReference type="Proteomes" id="UP000886829">
    <property type="component" value="Unassembled WGS sequence"/>
</dbReference>
<dbReference type="PANTHER" id="PTHR22748:SF6">
    <property type="entry name" value="DNA-(APURINIC OR APYRIMIDINIC SITE) ENDONUCLEASE"/>
    <property type="match status" value="1"/>
</dbReference>
<evidence type="ECO:0000256" key="4">
    <source>
        <dbReference type="ARBA" id="ARBA00022801"/>
    </source>
</evidence>
<evidence type="ECO:0000259" key="9">
    <source>
        <dbReference type="Pfam" id="PF03372"/>
    </source>
</evidence>
<dbReference type="SUPFAM" id="SSF56219">
    <property type="entry name" value="DNase I-like"/>
    <property type="match status" value="1"/>
</dbReference>
<feature type="binding site" evidence="7">
    <location>
        <position position="165"/>
    </location>
    <ligand>
        <name>Mg(2+)</name>
        <dbReference type="ChEBI" id="CHEBI:18420"/>
        <label>1</label>
    </ligand>
</feature>
<feature type="binding site" evidence="7">
    <location>
        <position position="163"/>
    </location>
    <ligand>
        <name>Mg(2+)</name>
        <dbReference type="ChEBI" id="CHEBI:18420"/>
        <label>1</label>
    </ligand>
</feature>
<reference evidence="10" key="2">
    <citation type="submission" date="2021-04" db="EMBL/GenBank/DDBJ databases">
        <authorList>
            <person name="Gilroy R."/>
        </authorList>
    </citation>
    <scope>NUCLEOTIDE SEQUENCE</scope>
    <source>
        <strain evidence="10">USASDec5-558</strain>
    </source>
</reference>
<evidence type="ECO:0000256" key="1">
    <source>
        <dbReference type="ARBA" id="ARBA00001936"/>
    </source>
</evidence>
<dbReference type="PROSITE" id="PS51435">
    <property type="entry name" value="AP_NUCLEASE_F1_4"/>
    <property type="match status" value="1"/>
</dbReference>
<name>A0A9D2B0L6_9GAMM</name>
<keyword evidence="7" id="KW-0464">Manganese</keyword>
<keyword evidence="5 7" id="KW-0460">Magnesium</keyword>
<organism evidence="10 11">
    <name type="scientific">Candidatus Anaerobiospirillum pullistercoris</name>
    <dbReference type="NCBI Taxonomy" id="2838452"/>
    <lineage>
        <taxon>Bacteria</taxon>
        <taxon>Pseudomonadati</taxon>
        <taxon>Pseudomonadota</taxon>
        <taxon>Gammaproteobacteria</taxon>
        <taxon>Aeromonadales</taxon>
        <taxon>Succinivibrionaceae</taxon>
        <taxon>Anaerobiospirillum</taxon>
    </lineage>
</organism>
<evidence type="ECO:0000256" key="6">
    <source>
        <dbReference type="PIRSR" id="PIRSR604808-1"/>
    </source>
</evidence>
<dbReference type="InterPro" id="IPR036691">
    <property type="entry name" value="Endo/exonu/phosph_ase_sf"/>
</dbReference>
<feature type="site" description="Important for catalytic activity" evidence="8">
    <location>
        <position position="235"/>
    </location>
</feature>
<dbReference type="InterPro" id="IPR005135">
    <property type="entry name" value="Endo/exonuclease/phosphatase"/>
</dbReference>
<feature type="binding site" evidence="7">
    <location>
        <position position="261"/>
    </location>
    <ligand>
        <name>Mg(2+)</name>
        <dbReference type="ChEBI" id="CHEBI:18420"/>
        <label>1</label>
    </ligand>
</feature>
<reference evidence="10" key="1">
    <citation type="journal article" date="2021" name="PeerJ">
        <title>Extensive microbial diversity within the chicken gut microbiome revealed by metagenomics and culture.</title>
        <authorList>
            <person name="Gilroy R."/>
            <person name="Ravi A."/>
            <person name="Getino M."/>
            <person name="Pursley I."/>
            <person name="Horton D.L."/>
            <person name="Alikhan N.F."/>
            <person name="Baker D."/>
            <person name="Gharbi K."/>
            <person name="Hall N."/>
            <person name="Watson M."/>
            <person name="Adriaenssens E.M."/>
            <person name="Foster-Nyarko E."/>
            <person name="Jarju S."/>
            <person name="Secka A."/>
            <person name="Antonio M."/>
            <person name="Oren A."/>
            <person name="Chaudhuri R.R."/>
            <person name="La Ragione R."/>
            <person name="Hildebrand F."/>
            <person name="Pallen M.J."/>
        </authorList>
    </citation>
    <scope>NUCLEOTIDE SEQUENCE</scope>
    <source>
        <strain evidence="10">USASDec5-558</strain>
    </source>
</reference>
<proteinExistence type="inferred from homology"/>
<feature type="binding site" evidence="7">
    <location>
        <position position="38"/>
    </location>
    <ligand>
        <name>Mg(2+)</name>
        <dbReference type="ChEBI" id="CHEBI:18420"/>
        <label>1</label>
    </ligand>
</feature>
<dbReference type="AlphaFoldDB" id="A0A9D2B0L6"/>